<dbReference type="Gene3D" id="1.25.40.10">
    <property type="entry name" value="Tetratricopeptide repeat domain"/>
    <property type="match status" value="2"/>
</dbReference>
<dbReference type="EMBL" id="ABOSXX010000009">
    <property type="protein sequence ID" value="ELV3680066.1"/>
    <property type="molecule type" value="Genomic_DNA"/>
</dbReference>
<evidence type="ECO:0000313" key="3">
    <source>
        <dbReference type="EMBL" id="CAH6569081.1"/>
    </source>
</evidence>
<keyword evidence="1" id="KW-0732">Signal</keyword>
<evidence type="ECO:0000313" key="4">
    <source>
        <dbReference type="EMBL" id="ELV3680066.1"/>
    </source>
</evidence>
<dbReference type="SUPFAM" id="SSF48452">
    <property type="entry name" value="TPR-like"/>
    <property type="match status" value="2"/>
</dbReference>
<accession>A0A0D7M2F1</accession>
<gene>
    <name evidence="4" type="primary">pgaA</name>
    <name evidence="3" type="ORF">AI2935V1_0972</name>
    <name evidence="4" type="ORF">SGX49_002494</name>
</gene>
<evidence type="ECO:0000259" key="2">
    <source>
        <dbReference type="Pfam" id="PF21197"/>
    </source>
</evidence>
<feature type="domain" description="PgaA membrane beta barrel" evidence="2">
    <location>
        <begin position="527"/>
        <end position="820"/>
    </location>
</feature>
<name>A0A0D7M2F1_CITFR</name>
<protein>
    <submittedName>
        <fullName evidence="4">Poly-beta-1,6 N-acetyl-D-glucosamine export porin PgaA</fullName>
    </submittedName>
    <submittedName>
        <fullName evidence="3">Poly-beta-1,6-N-acetyl-D-glucosamine export protein</fullName>
    </submittedName>
</protein>
<reference evidence="4" key="2">
    <citation type="submission" date="2023-05" db="EMBL/GenBank/DDBJ databases">
        <authorList>
            <consortium name="Clinical and Environmental Microbiology Branch: Whole genome sequencing antimicrobial resistance pathogens in the healthcare setting"/>
        </authorList>
    </citation>
    <scope>NUCLEOTIDE SEQUENCE</scope>
    <source>
        <strain evidence="4">2023GN-00287</strain>
    </source>
</reference>
<feature type="signal peptide" evidence="1">
    <location>
        <begin position="1"/>
        <end position="33"/>
    </location>
</feature>
<dbReference type="InterPro" id="IPR011990">
    <property type="entry name" value="TPR-like_helical_dom_sf"/>
</dbReference>
<dbReference type="EMBL" id="OW995941">
    <property type="protein sequence ID" value="CAH6569081.1"/>
    <property type="molecule type" value="Genomic_DNA"/>
</dbReference>
<dbReference type="NCBIfam" id="NF007468">
    <property type="entry name" value="PRK10049.1"/>
    <property type="match status" value="1"/>
</dbReference>
<evidence type="ECO:0000313" key="5">
    <source>
        <dbReference type="Proteomes" id="UP001279522"/>
    </source>
</evidence>
<proteinExistence type="predicted"/>
<dbReference type="InterPro" id="IPR049003">
    <property type="entry name" value="PgaA_barrel"/>
</dbReference>
<dbReference type="AlphaFoldDB" id="A0A0D7M2F1"/>
<dbReference type="Proteomes" id="UP000789647">
    <property type="component" value="Chromosome"/>
</dbReference>
<organism evidence="4 5">
    <name type="scientific">Citrobacter freundii</name>
    <dbReference type="NCBI Taxonomy" id="546"/>
    <lineage>
        <taxon>Bacteria</taxon>
        <taxon>Pseudomonadati</taxon>
        <taxon>Pseudomonadota</taxon>
        <taxon>Gammaproteobacteria</taxon>
        <taxon>Enterobacterales</taxon>
        <taxon>Enterobacteriaceae</taxon>
        <taxon>Citrobacter</taxon>
        <taxon>Citrobacter freundii complex</taxon>
    </lineage>
</organism>
<evidence type="ECO:0000256" key="1">
    <source>
        <dbReference type="SAM" id="SignalP"/>
    </source>
</evidence>
<dbReference type="GO" id="GO:1901515">
    <property type="term" value="F:poly-beta-1,6-N-acetyl-D-glucosamine transmembrane transporter activity"/>
    <property type="evidence" value="ECO:0007669"/>
    <property type="project" value="InterPro"/>
</dbReference>
<sequence>MFSMRRHANFIKRFKSVSCLFTASILFPMQISAAVSDYDALVIEARGGNSAPLLRYLEDQGKKSALTPNQVADWLQVSSWVENNDKTTIEIWQRYRGQMDVPARGKVAAARAYRNQKNWNDSLAVWESVLQQEPDNVDVRTGWIMTLADARYNQQALTEANKWAQAHPGADSDALLAYVYHSQGKNWDALLVASQADDVDPGNKNAKSTLLSALSANRVSGPALNMAEVVPTADPVKRRLELDAAAEMVRSSYTSARNEEERFIVADKALARYDQLLAAWKDEPSAQNDVRRARIDRMGALLVRKRTAEVIEEYESLSASGEVPNYAKRWVASAWLSERQPEKTEAMLASIYYPNGPIPVTPLSPEDQQDLFYAHIDNENFDAAKKQVDDLIKESPYLRRIYGSPTPQPNDNWLLGQSLLTQYHIAANELPEAEKLAEHLARTGSGNQGLRISYASVLEARGLPHAAEKELKLAEVIEPSNLELERQQAYVALDLQEWKQADELTDDVIARSPDDEATLRLARIRDVHKMSEVRISGTQGISSDSPVSGKNDFNINTAIYSPPINDNWRLFTGFNFATGEFEEGKGISRDLAAGAEWTSRDYWAEMEVSGRNYGDGQKIGGRLSGWHDFNDNWRVGGSAERLSRNTPLRALRSGVYANGGDMFVRWYQNERREYQLSFAASHFSDGNDRIEYGLSGKERIWTTPRFTLDFTPGIGGSTNTKENVPYYNPKSDFSVVPGLSAEQVLYRHYDTVWTQQGLAGVGGYWQQGEDAGAIVQVGYGQRLKWNNVVDGGVMLIWDKRPYDGKRERNISLAFDLNVRF</sequence>
<reference evidence="3" key="1">
    <citation type="submission" date="2022-05" db="EMBL/GenBank/DDBJ databases">
        <authorList>
            <person name="Alioto T."/>
            <person name="Alioto T."/>
            <person name="Gomez Garrido J."/>
        </authorList>
    </citation>
    <scope>NUCLEOTIDE SEQUENCE</scope>
    <source>
        <strain evidence="3">112</strain>
    </source>
</reference>
<dbReference type="NCBIfam" id="TIGR03939">
    <property type="entry name" value="PGA_TPR_OMP"/>
    <property type="match status" value="1"/>
</dbReference>
<dbReference type="RefSeq" id="WP_032949991.1">
    <property type="nucleotide sequence ID" value="NZ_CABIZU010000003.1"/>
</dbReference>
<dbReference type="Proteomes" id="UP001279522">
    <property type="component" value="Unassembled WGS sequence"/>
</dbReference>
<dbReference type="InterPro" id="IPR023870">
    <property type="entry name" value="PGA_export_porin_PgaA"/>
</dbReference>
<feature type="chain" id="PRO_5014510977" evidence="1">
    <location>
        <begin position="34"/>
        <end position="820"/>
    </location>
</feature>
<dbReference type="Pfam" id="PF21197">
    <property type="entry name" value="PgaA_barrel"/>
    <property type="match status" value="1"/>
</dbReference>